<dbReference type="EMBL" id="SGPK01000745">
    <property type="protein sequence ID" value="THG98318.1"/>
    <property type="molecule type" value="Genomic_DNA"/>
</dbReference>
<keyword evidence="2" id="KW-1185">Reference proteome</keyword>
<accession>A0A4S4KIY1</accession>
<gene>
    <name evidence="1" type="ORF">EW145_g7446</name>
</gene>
<reference evidence="1 2" key="1">
    <citation type="submission" date="2019-02" db="EMBL/GenBank/DDBJ databases">
        <title>Genome sequencing of the rare red list fungi Phellinidium pouzarii.</title>
        <authorList>
            <person name="Buettner E."/>
            <person name="Kellner H."/>
        </authorList>
    </citation>
    <scope>NUCLEOTIDE SEQUENCE [LARGE SCALE GENOMIC DNA]</scope>
    <source>
        <strain evidence="1 2">DSM 108285</strain>
    </source>
</reference>
<proteinExistence type="predicted"/>
<organism evidence="1 2">
    <name type="scientific">Phellinidium pouzarii</name>
    <dbReference type="NCBI Taxonomy" id="167371"/>
    <lineage>
        <taxon>Eukaryota</taxon>
        <taxon>Fungi</taxon>
        <taxon>Dikarya</taxon>
        <taxon>Basidiomycota</taxon>
        <taxon>Agaricomycotina</taxon>
        <taxon>Agaricomycetes</taxon>
        <taxon>Hymenochaetales</taxon>
        <taxon>Hymenochaetaceae</taxon>
        <taxon>Phellinidium</taxon>
    </lineage>
</organism>
<comment type="caution">
    <text evidence="1">The sequence shown here is derived from an EMBL/GenBank/DDBJ whole genome shotgun (WGS) entry which is preliminary data.</text>
</comment>
<dbReference type="AlphaFoldDB" id="A0A4S4KIY1"/>
<dbReference type="OrthoDB" id="3066495at2759"/>
<evidence type="ECO:0000313" key="1">
    <source>
        <dbReference type="EMBL" id="THG98318.1"/>
    </source>
</evidence>
<protein>
    <submittedName>
        <fullName evidence="1">Uncharacterized protein</fullName>
    </submittedName>
</protein>
<dbReference type="Proteomes" id="UP000308199">
    <property type="component" value="Unassembled WGS sequence"/>
</dbReference>
<evidence type="ECO:0000313" key="2">
    <source>
        <dbReference type="Proteomes" id="UP000308199"/>
    </source>
</evidence>
<sequence>MQYRSGAHCDDADQESYYACSTLSSNMTADNLPGAGRILGNVYSFLGRYLKSMAGRAAERLGYGPRVTAIRIQKRHKVIRDASRGHLSWTSCSPEEIKAKVKKVENDCKLILKYVRSNVLSTTKEALEQIVDLSVGDEYIRGLLLVMGAVNTIDPLQRDPFIWINTSLRSSSQKVLLVLGDTEVHTLARKCESNHNRAACLWALLAYLQDPDHSFVAIRYLRQLSISFHLTLKKVVQKIVEAINANFDTVELEECDRILEMWMEWEFKWVPRVDGRSSILEFILRLPRTVNSKELQEWLRDLWTVDIETDKLFDAHYKLAVLLEGFAVANRQGDEDLWATYPHHHPGLQPLLRVLASPPDIALSRFVYKNISVFERRVPGAEGLRIMCNELTIYASRQSDPGTGTALC</sequence>
<name>A0A4S4KIY1_9AGAM</name>